<feature type="compositionally biased region" description="Low complexity" evidence="7">
    <location>
        <begin position="9"/>
        <end position="26"/>
    </location>
</feature>
<keyword evidence="6 8" id="KW-0472">Membrane</keyword>
<name>A0A2S3Z4N7_9MICO</name>
<reference evidence="10 11" key="1">
    <citation type="submission" date="2018-01" db="EMBL/GenBank/DDBJ databases">
        <title>Cryobacterium sp. nov., from glaciers in China.</title>
        <authorList>
            <person name="Liu Q."/>
            <person name="Xin Y.-H."/>
        </authorList>
    </citation>
    <scope>NUCLEOTIDE SEQUENCE [LARGE SCALE GENOMIC DNA]</scope>
    <source>
        <strain evidence="10 11">TMB1-8</strain>
    </source>
</reference>
<dbReference type="AlphaFoldDB" id="A0A2S3Z4N7"/>
<evidence type="ECO:0000256" key="4">
    <source>
        <dbReference type="ARBA" id="ARBA00022801"/>
    </source>
</evidence>
<dbReference type="SUPFAM" id="SSF48317">
    <property type="entry name" value="Acid phosphatase/Vanadium-dependent haloperoxidase"/>
    <property type="match status" value="1"/>
</dbReference>
<proteinExistence type="predicted"/>
<feature type="domain" description="Phosphatidic acid phosphatase type 2/haloperoxidase" evidence="9">
    <location>
        <begin position="122"/>
        <end position="225"/>
    </location>
</feature>
<keyword evidence="3 8" id="KW-0812">Transmembrane</keyword>
<feature type="transmembrane region" description="Helical" evidence="8">
    <location>
        <begin position="90"/>
        <end position="116"/>
    </location>
</feature>
<gene>
    <name evidence="10" type="ORF">C3B59_19155</name>
</gene>
<evidence type="ECO:0000256" key="2">
    <source>
        <dbReference type="ARBA" id="ARBA00022475"/>
    </source>
</evidence>
<dbReference type="PANTHER" id="PTHR14969">
    <property type="entry name" value="SPHINGOSINE-1-PHOSPHATE PHOSPHOHYDROLASE"/>
    <property type="match status" value="1"/>
</dbReference>
<dbReference type="OrthoDB" id="5289372at2"/>
<evidence type="ECO:0000313" key="11">
    <source>
        <dbReference type="Proteomes" id="UP000237104"/>
    </source>
</evidence>
<dbReference type="SMART" id="SM00014">
    <property type="entry name" value="acidPPc"/>
    <property type="match status" value="1"/>
</dbReference>
<organism evidence="10 11">
    <name type="scientific">Cryobacterium zongtaii</name>
    <dbReference type="NCBI Taxonomy" id="1259217"/>
    <lineage>
        <taxon>Bacteria</taxon>
        <taxon>Bacillati</taxon>
        <taxon>Actinomycetota</taxon>
        <taxon>Actinomycetes</taxon>
        <taxon>Micrococcales</taxon>
        <taxon>Microbacteriaceae</taxon>
        <taxon>Cryobacterium</taxon>
    </lineage>
</organism>
<dbReference type="EMBL" id="PPXF01000076">
    <property type="protein sequence ID" value="POH57914.1"/>
    <property type="molecule type" value="Genomic_DNA"/>
</dbReference>
<dbReference type="InterPro" id="IPR036938">
    <property type="entry name" value="PAP2/HPO_sf"/>
</dbReference>
<dbReference type="CDD" id="cd03392">
    <property type="entry name" value="PAP2_like_2"/>
    <property type="match status" value="1"/>
</dbReference>
<feature type="transmembrane region" description="Helical" evidence="8">
    <location>
        <begin position="164"/>
        <end position="191"/>
    </location>
</feature>
<evidence type="ECO:0000256" key="6">
    <source>
        <dbReference type="ARBA" id="ARBA00023136"/>
    </source>
</evidence>
<feature type="transmembrane region" description="Helical" evidence="8">
    <location>
        <begin position="39"/>
        <end position="60"/>
    </location>
</feature>
<feature type="transmembrane region" description="Helical" evidence="8">
    <location>
        <begin position="211"/>
        <end position="232"/>
    </location>
</feature>
<comment type="subcellular location">
    <subcellularLocation>
        <location evidence="1">Cell membrane</location>
        <topology evidence="1">Multi-pass membrane protein</topology>
    </subcellularLocation>
</comment>
<keyword evidence="5 8" id="KW-1133">Transmembrane helix</keyword>
<feature type="region of interest" description="Disordered" evidence="7">
    <location>
        <begin position="1"/>
        <end position="26"/>
    </location>
</feature>
<dbReference type="InterPro" id="IPR000326">
    <property type="entry name" value="PAP2/HPO"/>
</dbReference>
<accession>A0A2S3Z4N7</accession>
<dbReference type="PANTHER" id="PTHR14969:SF62">
    <property type="entry name" value="DECAPRENYLPHOSPHORYL-5-PHOSPHORIBOSE PHOSPHATASE RV3807C-RELATED"/>
    <property type="match status" value="1"/>
</dbReference>
<evidence type="ECO:0000259" key="9">
    <source>
        <dbReference type="SMART" id="SM00014"/>
    </source>
</evidence>
<dbReference type="Gene3D" id="1.20.144.10">
    <property type="entry name" value="Phosphatidic acid phosphatase type 2/haloperoxidase"/>
    <property type="match status" value="1"/>
</dbReference>
<sequence length="254" mass="26946">MTPSRTPENEPSAPDSAAAAAATPEKAADAPSRSIARRWPLISGAVAVVLAFILGALILFRANGRPIEADAEWMEEILEHRSPVWEVPALVMNFLGAGIAGVIVIPLLIVVTLLVLRRPWAALYFVIATVVSAGLVQLLKTLFGRARPEDMLITSDFGSFPSGHVANAATMAVALGIIFPWLWVWIAGAVYTVAMMVSRTYLGAHWLTDTIGGLLLGAGVAVVLWAPLAAKLDGENTIARRRAAAPAKAPESNR</sequence>
<comment type="caution">
    <text evidence="10">The sequence shown here is derived from an EMBL/GenBank/DDBJ whole genome shotgun (WGS) entry which is preliminary data.</text>
</comment>
<evidence type="ECO:0000313" key="10">
    <source>
        <dbReference type="EMBL" id="POH57914.1"/>
    </source>
</evidence>
<protein>
    <submittedName>
        <fullName evidence="10">Phosphoesterase PA-phosphatase</fullName>
    </submittedName>
</protein>
<evidence type="ECO:0000256" key="8">
    <source>
        <dbReference type="SAM" id="Phobius"/>
    </source>
</evidence>
<keyword evidence="4" id="KW-0378">Hydrolase</keyword>
<feature type="transmembrane region" description="Helical" evidence="8">
    <location>
        <begin position="122"/>
        <end position="143"/>
    </location>
</feature>
<dbReference type="Proteomes" id="UP000237104">
    <property type="component" value="Unassembled WGS sequence"/>
</dbReference>
<evidence type="ECO:0000256" key="5">
    <source>
        <dbReference type="ARBA" id="ARBA00022989"/>
    </source>
</evidence>
<dbReference type="Pfam" id="PF01569">
    <property type="entry name" value="PAP2"/>
    <property type="match status" value="1"/>
</dbReference>
<dbReference type="GO" id="GO:0005886">
    <property type="term" value="C:plasma membrane"/>
    <property type="evidence" value="ECO:0007669"/>
    <property type="project" value="UniProtKB-SubCell"/>
</dbReference>
<dbReference type="GO" id="GO:0016787">
    <property type="term" value="F:hydrolase activity"/>
    <property type="evidence" value="ECO:0007669"/>
    <property type="project" value="UniProtKB-KW"/>
</dbReference>
<evidence type="ECO:0000256" key="7">
    <source>
        <dbReference type="SAM" id="MobiDB-lite"/>
    </source>
</evidence>
<evidence type="ECO:0000256" key="1">
    <source>
        <dbReference type="ARBA" id="ARBA00004651"/>
    </source>
</evidence>
<keyword evidence="2" id="KW-1003">Cell membrane</keyword>
<dbReference type="RefSeq" id="WP_103432762.1">
    <property type="nucleotide sequence ID" value="NZ_PPXF01000076.1"/>
</dbReference>
<evidence type="ECO:0000256" key="3">
    <source>
        <dbReference type="ARBA" id="ARBA00022692"/>
    </source>
</evidence>